<evidence type="ECO:0000313" key="2">
    <source>
        <dbReference type="Proteomes" id="UP001597546"/>
    </source>
</evidence>
<evidence type="ECO:0000313" key="1">
    <source>
        <dbReference type="EMBL" id="MFD2730266.1"/>
    </source>
</evidence>
<sequence length="166" mass="19627">MDKIIFFLIVVILLSCKSKIKVDEAIKGLKIEYNAFITYDFNTNSIYVEIDSFKYIDSLILTDEDLNKLSKSFNESKISKIKGERWYSDNNMSFPADVIVLKFYYENKIRSEVIISRKMKLKSSIDSDRIVLFKDLLLDIFQRNEKIQKALEISYKKQEETNNILY</sequence>
<reference evidence="2" key="1">
    <citation type="journal article" date="2019" name="Int. J. Syst. Evol. Microbiol.">
        <title>The Global Catalogue of Microorganisms (GCM) 10K type strain sequencing project: providing services to taxonomists for standard genome sequencing and annotation.</title>
        <authorList>
            <consortium name="The Broad Institute Genomics Platform"/>
            <consortium name="The Broad Institute Genome Sequencing Center for Infectious Disease"/>
            <person name="Wu L."/>
            <person name="Ma J."/>
        </authorList>
    </citation>
    <scope>NUCLEOTIDE SEQUENCE [LARGE SCALE GENOMIC DNA]</scope>
    <source>
        <strain evidence="2">KCTC 42456</strain>
    </source>
</reference>
<gene>
    <name evidence="1" type="ORF">ACFSSE_00965</name>
</gene>
<keyword evidence="2" id="KW-1185">Reference proteome</keyword>
<organism evidence="1 2">
    <name type="scientific">Pedobacter alpinus</name>
    <dbReference type="NCBI Taxonomy" id="1590643"/>
    <lineage>
        <taxon>Bacteria</taxon>
        <taxon>Pseudomonadati</taxon>
        <taxon>Bacteroidota</taxon>
        <taxon>Sphingobacteriia</taxon>
        <taxon>Sphingobacteriales</taxon>
        <taxon>Sphingobacteriaceae</taxon>
        <taxon>Pedobacter</taxon>
    </lineage>
</organism>
<comment type="caution">
    <text evidence="1">The sequence shown here is derived from an EMBL/GenBank/DDBJ whole genome shotgun (WGS) entry which is preliminary data.</text>
</comment>
<dbReference type="EMBL" id="JBHULV010000005">
    <property type="protein sequence ID" value="MFD2730266.1"/>
    <property type="molecule type" value="Genomic_DNA"/>
</dbReference>
<proteinExistence type="predicted"/>
<name>A0ABW5TQ83_9SPHI</name>
<accession>A0ABW5TQ83</accession>
<dbReference type="Proteomes" id="UP001597546">
    <property type="component" value="Unassembled WGS sequence"/>
</dbReference>
<dbReference type="RefSeq" id="WP_379041035.1">
    <property type="nucleotide sequence ID" value="NZ_JBHSKW010000006.1"/>
</dbReference>
<protein>
    <recommendedName>
        <fullName evidence="3">Lipoprotein</fullName>
    </recommendedName>
</protein>
<evidence type="ECO:0008006" key="3">
    <source>
        <dbReference type="Google" id="ProtNLM"/>
    </source>
</evidence>
<dbReference type="PROSITE" id="PS51257">
    <property type="entry name" value="PROKAR_LIPOPROTEIN"/>
    <property type="match status" value="1"/>
</dbReference>